<dbReference type="AlphaFoldDB" id="B9XF55"/>
<gene>
    <name evidence="3" type="ORF">Cflav_PD4231</name>
</gene>
<name>B9XF55_PEDPL</name>
<proteinExistence type="inferred from homology"/>
<comment type="caution">
    <text evidence="3">The sequence shown here is derived from an EMBL/GenBank/DDBJ whole genome shotgun (WGS) entry which is preliminary data.</text>
</comment>
<dbReference type="Pfam" id="PF13462">
    <property type="entry name" value="Thioredoxin_4"/>
    <property type="match status" value="1"/>
</dbReference>
<evidence type="ECO:0000256" key="1">
    <source>
        <dbReference type="ARBA" id="ARBA00005791"/>
    </source>
</evidence>
<evidence type="ECO:0000259" key="2">
    <source>
        <dbReference type="PROSITE" id="PS51352"/>
    </source>
</evidence>
<dbReference type="Gene3D" id="3.40.30.10">
    <property type="entry name" value="Glutaredoxin"/>
    <property type="match status" value="1"/>
</dbReference>
<dbReference type="RefSeq" id="WP_007414445.1">
    <property type="nucleotide sequence ID" value="NZ_ABOX02000009.1"/>
</dbReference>
<reference evidence="3 4" key="1">
    <citation type="journal article" date="2011" name="J. Bacteriol.">
        <title>Genome sequence of 'Pedosphaera parvula' Ellin514, an aerobic Verrucomicrobial isolate from pasture soil.</title>
        <authorList>
            <person name="Kant R."/>
            <person name="van Passel M.W."/>
            <person name="Sangwan P."/>
            <person name="Palva A."/>
            <person name="Lucas S."/>
            <person name="Copeland A."/>
            <person name="Lapidus A."/>
            <person name="Glavina Del Rio T."/>
            <person name="Dalin E."/>
            <person name="Tice H."/>
            <person name="Bruce D."/>
            <person name="Goodwin L."/>
            <person name="Pitluck S."/>
            <person name="Chertkov O."/>
            <person name="Larimer F.W."/>
            <person name="Land M.L."/>
            <person name="Hauser L."/>
            <person name="Brettin T.S."/>
            <person name="Detter J.C."/>
            <person name="Han S."/>
            <person name="de Vos W.M."/>
            <person name="Janssen P.H."/>
            <person name="Smidt H."/>
        </authorList>
    </citation>
    <scope>NUCLEOTIDE SEQUENCE [LARGE SCALE GENOMIC DNA]</scope>
    <source>
        <strain evidence="3 4">Ellin514</strain>
    </source>
</reference>
<dbReference type="EMBL" id="ABOX02000009">
    <property type="protein sequence ID" value="EEF61553.1"/>
    <property type="molecule type" value="Genomic_DNA"/>
</dbReference>
<dbReference type="PANTHER" id="PTHR13887:SF55">
    <property type="entry name" value="SLR0313 PROTEIN"/>
    <property type="match status" value="1"/>
</dbReference>
<evidence type="ECO:0000313" key="3">
    <source>
        <dbReference type="EMBL" id="EEF61553.1"/>
    </source>
</evidence>
<dbReference type="PROSITE" id="PS51352">
    <property type="entry name" value="THIOREDOXIN_2"/>
    <property type="match status" value="1"/>
</dbReference>
<dbReference type="PANTHER" id="PTHR13887">
    <property type="entry name" value="GLUTATHIONE S-TRANSFERASE KAPPA"/>
    <property type="match status" value="1"/>
</dbReference>
<accession>B9XF55</accession>
<sequence>MKQRATTHAQAPKLAVPISKRDHMQGSIKAPLNLVEYGDYECPYCGLAHPVVKEVQSELGDRLCFVFRNFPLVDMHPHAETAAEAAEAAGAQGQFWEMHDILYENQHALDDEDLISHAAKLDLDMERLVDELDEGVYRPRVEEDFQSGVRSGVSGTPAFFVNGFLHEGEYDFDTLVNALMETREQG</sequence>
<dbReference type="STRING" id="320771.Cflav_PD4231"/>
<dbReference type="InterPro" id="IPR012336">
    <property type="entry name" value="Thioredoxin-like_fold"/>
</dbReference>
<keyword evidence="4" id="KW-1185">Reference proteome</keyword>
<feature type="domain" description="Thioredoxin" evidence="2">
    <location>
        <begin position="9"/>
        <end position="184"/>
    </location>
</feature>
<comment type="similarity">
    <text evidence="1">Belongs to the thioredoxin family. DsbA subfamily.</text>
</comment>
<organism evidence="3 4">
    <name type="scientific">Pedosphaera parvula (strain Ellin514)</name>
    <dbReference type="NCBI Taxonomy" id="320771"/>
    <lineage>
        <taxon>Bacteria</taxon>
        <taxon>Pseudomonadati</taxon>
        <taxon>Verrucomicrobiota</taxon>
        <taxon>Pedosphaerae</taxon>
        <taxon>Pedosphaerales</taxon>
        <taxon>Pedosphaeraceae</taxon>
        <taxon>Pedosphaera</taxon>
    </lineage>
</organism>
<dbReference type="InterPro" id="IPR036249">
    <property type="entry name" value="Thioredoxin-like_sf"/>
</dbReference>
<dbReference type="Proteomes" id="UP000003688">
    <property type="component" value="Unassembled WGS sequence"/>
</dbReference>
<dbReference type="SUPFAM" id="SSF52833">
    <property type="entry name" value="Thioredoxin-like"/>
    <property type="match status" value="1"/>
</dbReference>
<evidence type="ECO:0000313" key="4">
    <source>
        <dbReference type="Proteomes" id="UP000003688"/>
    </source>
</evidence>
<dbReference type="OrthoDB" id="117402at2"/>
<dbReference type="InterPro" id="IPR013766">
    <property type="entry name" value="Thioredoxin_domain"/>
</dbReference>
<protein>
    <submittedName>
        <fullName evidence="3">DSBA oxidoreductase</fullName>
    </submittedName>
</protein>